<dbReference type="Proteomes" id="UP000237889">
    <property type="component" value="Chromosome"/>
</dbReference>
<organism evidence="2 3">
    <name type="scientific">Phreatobacter cathodiphilus</name>
    <dbReference type="NCBI Taxonomy" id="1868589"/>
    <lineage>
        <taxon>Bacteria</taxon>
        <taxon>Pseudomonadati</taxon>
        <taxon>Pseudomonadota</taxon>
        <taxon>Alphaproteobacteria</taxon>
        <taxon>Hyphomicrobiales</taxon>
        <taxon>Phreatobacteraceae</taxon>
        <taxon>Phreatobacter</taxon>
    </lineage>
</organism>
<feature type="transmembrane region" description="Helical" evidence="1">
    <location>
        <begin position="129"/>
        <end position="154"/>
    </location>
</feature>
<dbReference type="OrthoDB" id="8456374at2"/>
<keyword evidence="1" id="KW-0812">Transmembrane</keyword>
<protein>
    <submittedName>
        <fullName evidence="2">Uncharacterized protein</fullName>
    </submittedName>
</protein>
<evidence type="ECO:0000313" key="3">
    <source>
        <dbReference type="Proteomes" id="UP000237889"/>
    </source>
</evidence>
<keyword evidence="1" id="KW-0472">Membrane</keyword>
<keyword evidence="1" id="KW-1133">Transmembrane helix</keyword>
<gene>
    <name evidence="2" type="ORF">C6569_05195</name>
</gene>
<feature type="transmembrane region" description="Helical" evidence="1">
    <location>
        <begin position="7"/>
        <end position="30"/>
    </location>
</feature>
<name>A0A2S0N914_9HYPH</name>
<dbReference type="AlphaFoldDB" id="A0A2S0N914"/>
<dbReference type="EMBL" id="CP027668">
    <property type="protein sequence ID" value="AVO44507.1"/>
    <property type="molecule type" value="Genomic_DNA"/>
</dbReference>
<keyword evidence="3" id="KW-1185">Reference proteome</keyword>
<reference evidence="2 3" key="1">
    <citation type="submission" date="2018-03" db="EMBL/GenBank/DDBJ databases">
        <title>Genome sequencing of Phreatobacter sp.</title>
        <authorList>
            <person name="Kim S.-J."/>
            <person name="Heo J."/>
            <person name="Kwon S.-W."/>
        </authorList>
    </citation>
    <scope>NUCLEOTIDE SEQUENCE [LARGE SCALE GENOMIC DNA]</scope>
    <source>
        <strain evidence="2 3">S-12</strain>
    </source>
</reference>
<feature type="transmembrane region" description="Helical" evidence="1">
    <location>
        <begin position="94"/>
        <end position="117"/>
    </location>
</feature>
<evidence type="ECO:0000256" key="1">
    <source>
        <dbReference type="SAM" id="Phobius"/>
    </source>
</evidence>
<dbReference type="RefSeq" id="WP_106747837.1">
    <property type="nucleotide sequence ID" value="NZ_CP027668.1"/>
</dbReference>
<sequence length="165" mass="16856">MRIFGWALLWAVIGLVGGFLAAVAIGLVLFEVFDVSQREGAAAMGLVFVIGPFVACLTALATGATAAVVTRRRELRREGGDVAPRQPAPRGVRAAIGGGLGLVGGYGAAVLGLFAFYQLRGTPYFTSYGWALAASWAPFVTAAAGCGLGLWVALRDRGPAAGVSG</sequence>
<proteinExistence type="predicted"/>
<accession>A0A2S0N914</accession>
<evidence type="ECO:0000313" key="2">
    <source>
        <dbReference type="EMBL" id="AVO44507.1"/>
    </source>
</evidence>
<feature type="transmembrane region" description="Helical" evidence="1">
    <location>
        <begin position="42"/>
        <end position="69"/>
    </location>
</feature>
<dbReference type="KEGG" id="phr:C6569_05195"/>